<reference evidence="1" key="1">
    <citation type="submission" date="2021-06" db="EMBL/GenBank/DDBJ databases">
        <authorList>
            <person name="Kallberg Y."/>
            <person name="Tangrot J."/>
            <person name="Rosling A."/>
        </authorList>
    </citation>
    <scope>NUCLEOTIDE SEQUENCE</scope>
    <source>
        <strain evidence="1">IA702</strain>
    </source>
</reference>
<sequence length="84" mass="9824">MWGTLWRFASAFTRQLFPEISPQTLMEAFFEFGWKGMGEKRSTPKQMFDNPFIRRSAAKHVNVERWDPTSMGMDCLEILTGIEC</sequence>
<proteinExistence type="predicted"/>
<evidence type="ECO:0000313" key="1">
    <source>
        <dbReference type="EMBL" id="CAG8575170.1"/>
    </source>
</evidence>
<keyword evidence="2" id="KW-1185">Reference proteome</keyword>
<accession>A0A9N9BST9</accession>
<dbReference type="AlphaFoldDB" id="A0A9N9BST9"/>
<organism evidence="1 2">
    <name type="scientific">Paraglomus occultum</name>
    <dbReference type="NCBI Taxonomy" id="144539"/>
    <lineage>
        <taxon>Eukaryota</taxon>
        <taxon>Fungi</taxon>
        <taxon>Fungi incertae sedis</taxon>
        <taxon>Mucoromycota</taxon>
        <taxon>Glomeromycotina</taxon>
        <taxon>Glomeromycetes</taxon>
        <taxon>Paraglomerales</taxon>
        <taxon>Paraglomeraceae</taxon>
        <taxon>Paraglomus</taxon>
    </lineage>
</organism>
<comment type="caution">
    <text evidence="1">The sequence shown here is derived from an EMBL/GenBank/DDBJ whole genome shotgun (WGS) entry which is preliminary data.</text>
</comment>
<dbReference type="Proteomes" id="UP000789572">
    <property type="component" value="Unassembled WGS sequence"/>
</dbReference>
<dbReference type="EMBL" id="CAJVPJ010001093">
    <property type="protein sequence ID" value="CAG8575170.1"/>
    <property type="molecule type" value="Genomic_DNA"/>
</dbReference>
<name>A0A9N9BST9_9GLOM</name>
<evidence type="ECO:0000313" key="2">
    <source>
        <dbReference type="Proteomes" id="UP000789572"/>
    </source>
</evidence>
<gene>
    <name evidence="1" type="ORF">POCULU_LOCUS6198</name>
</gene>
<protein>
    <submittedName>
        <fullName evidence="1">8700_t:CDS:1</fullName>
    </submittedName>
</protein>